<dbReference type="RefSeq" id="WP_101644800.1">
    <property type="nucleotide sequence ID" value="NZ_FXZE01000033.1"/>
</dbReference>
<organism evidence="1 2">
    <name type="scientific">Brevibacterium antiquum</name>
    <dbReference type="NCBI Taxonomy" id="234835"/>
    <lineage>
        <taxon>Bacteria</taxon>
        <taxon>Bacillati</taxon>
        <taxon>Actinomycetota</taxon>
        <taxon>Actinomycetes</taxon>
        <taxon>Micrococcales</taxon>
        <taxon>Brevibacteriaceae</taxon>
        <taxon>Brevibacterium</taxon>
    </lineage>
</organism>
<name>A0A2H1KTF0_9MICO</name>
<evidence type="ECO:0000313" key="2">
    <source>
        <dbReference type="Proteomes" id="UP000234342"/>
    </source>
</evidence>
<keyword evidence="2" id="KW-1185">Reference proteome</keyword>
<dbReference type="EMBL" id="FXZE01000033">
    <property type="protein sequence ID" value="SMY03020.1"/>
    <property type="molecule type" value="Genomic_DNA"/>
</dbReference>
<evidence type="ECO:0000313" key="1">
    <source>
        <dbReference type="EMBL" id="SMY03020.1"/>
    </source>
</evidence>
<protein>
    <submittedName>
        <fullName evidence="1">Uncharacterized protein</fullName>
    </submittedName>
</protein>
<dbReference type="Proteomes" id="UP000234342">
    <property type="component" value="Unassembled WGS sequence"/>
</dbReference>
<proteinExistence type="predicted"/>
<accession>A0A2H1KTF0</accession>
<gene>
    <name evidence="1" type="ORF">BANT10_03471</name>
</gene>
<dbReference type="AlphaFoldDB" id="A0A2H1KTF0"/>
<sequence length="74" mass="8351">MGGITIHLNEEEKVADEWRRLMRLVAHYLGRPVETFANEITAIGGLKDCPATEGERRKAAHNQRRAIEALNDPL</sequence>
<reference evidence="2" key="1">
    <citation type="submission" date="2017-03" db="EMBL/GenBank/DDBJ databases">
        <authorList>
            <person name="Monnet C."/>
        </authorList>
    </citation>
    <scope>NUCLEOTIDE SEQUENCE [LARGE SCALE GENOMIC DNA]</scope>
    <source>
        <strain evidence="2">P10</strain>
    </source>
</reference>